<accession>A0ABW2APM6</accession>
<dbReference type="InterPro" id="IPR052913">
    <property type="entry name" value="Glycopeptide_resist_protein"/>
</dbReference>
<sequence>MKTAGKVVAGTTAAAVILAGGYGGLAALRADRIAAGTTIDGTPVGGMSLSEAVTNVDAASKAMLSKPITISTDRGAVQIVPADSGISLDTSDAFAQLTGFTLNPAQLFQRYTGGGPQRTARTVVDLAALEQAISTAGEKLKGAPVNPTVKFIQGAVQVTDGEPGTGIDAKAVARQIAAGWPKTTSFKTTLKQTEPEISQAEVQTYLDTFANKAMDDPVTVQVHSQKVSLSTNVISDLLSTTVKDGRLAPVVDEAALDKELAEVAGSLVKAPQAARIVQAADGTRTVVPGTDGYSVVTKGAGDKLLAAITAPDRTMTLDTTVVKASPDNTSANSVGTQLMSEFVSKFPTGSSNAARTHNIKTALAKMNGVVVQPGEQFSLLKTLMPIDAAAGYVKAPVLSGGVDVLGMGGGISQTSTTLYNAVFFAGMQLDEHKAHSFWISRYPMGREATLSIPNIDNKWTNDSGHPVLIQAGIEGHAAVIRLYGTKAFTVTSTTSAPFNIVAPKVQHIATAGCINQPAVNGFDVTVTRIVKNLAGQIVKNEKVTTHYQPADQVICTGETADTSKVPTKPSSGSSGGSD</sequence>
<evidence type="ECO:0000259" key="2">
    <source>
        <dbReference type="Pfam" id="PF12229"/>
    </source>
</evidence>
<dbReference type="InterPro" id="IPR007391">
    <property type="entry name" value="Vancomycin_resist_VanW"/>
</dbReference>
<feature type="compositionally biased region" description="Polar residues" evidence="1">
    <location>
        <begin position="559"/>
        <end position="569"/>
    </location>
</feature>
<name>A0ABW2APM6_9MICO</name>
<dbReference type="Pfam" id="PF04294">
    <property type="entry name" value="VanW"/>
    <property type="match status" value="1"/>
</dbReference>
<evidence type="ECO:0000313" key="4">
    <source>
        <dbReference type="Proteomes" id="UP001596356"/>
    </source>
</evidence>
<keyword evidence="4" id="KW-1185">Reference proteome</keyword>
<dbReference type="Proteomes" id="UP001596356">
    <property type="component" value="Unassembled WGS sequence"/>
</dbReference>
<feature type="domain" description="YoaR-like putative peptidoglycan binding" evidence="2">
    <location>
        <begin position="209"/>
        <end position="310"/>
    </location>
</feature>
<evidence type="ECO:0000313" key="3">
    <source>
        <dbReference type="EMBL" id="MFC6713021.1"/>
    </source>
</evidence>
<proteinExistence type="predicted"/>
<dbReference type="Pfam" id="PF12229">
    <property type="entry name" value="PG_binding_4"/>
    <property type="match status" value="1"/>
</dbReference>
<dbReference type="PANTHER" id="PTHR35788">
    <property type="entry name" value="EXPORTED PROTEIN-RELATED"/>
    <property type="match status" value="1"/>
</dbReference>
<evidence type="ECO:0000256" key="1">
    <source>
        <dbReference type="SAM" id="MobiDB-lite"/>
    </source>
</evidence>
<reference evidence="4" key="1">
    <citation type="journal article" date="2019" name="Int. J. Syst. Evol. Microbiol.">
        <title>The Global Catalogue of Microorganisms (GCM) 10K type strain sequencing project: providing services to taxonomists for standard genome sequencing and annotation.</title>
        <authorList>
            <consortium name="The Broad Institute Genomics Platform"/>
            <consortium name="The Broad Institute Genome Sequencing Center for Infectious Disease"/>
            <person name="Wu L."/>
            <person name="Ma J."/>
        </authorList>
    </citation>
    <scope>NUCLEOTIDE SEQUENCE [LARGE SCALE GENOMIC DNA]</scope>
    <source>
        <strain evidence="4">NBRC 106593</strain>
    </source>
</reference>
<dbReference type="RefSeq" id="WP_377820515.1">
    <property type="nucleotide sequence ID" value="NZ_JBHSWJ010000002.1"/>
</dbReference>
<feature type="region of interest" description="Disordered" evidence="1">
    <location>
        <begin position="558"/>
        <end position="578"/>
    </location>
</feature>
<protein>
    <submittedName>
        <fullName evidence="3">VanW family protein</fullName>
    </submittedName>
</protein>
<gene>
    <name evidence="3" type="ORF">ACFQBT_03835</name>
</gene>
<dbReference type="InterPro" id="IPR022029">
    <property type="entry name" value="YoaR-like_PG-bd"/>
</dbReference>
<organism evidence="3 4">
    <name type="scientific">Branchiibius cervicis</name>
    <dbReference type="NCBI Taxonomy" id="908252"/>
    <lineage>
        <taxon>Bacteria</taxon>
        <taxon>Bacillati</taxon>
        <taxon>Actinomycetota</taxon>
        <taxon>Actinomycetes</taxon>
        <taxon>Micrococcales</taxon>
        <taxon>Dermacoccaceae</taxon>
        <taxon>Branchiibius</taxon>
    </lineage>
</organism>
<dbReference type="EMBL" id="JBHSWJ010000002">
    <property type="protein sequence ID" value="MFC6713021.1"/>
    <property type="molecule type" value="Genomic_DNA"/>
</dbReference>
<comment type="caution">
    <text evidence="3">The sequence shown here is derived from an EMBL/GenBank/DDBJ whole genome shotgun (WGS) entry which is preliminary data.</text>
</comment>
<dbReference type="PANTHER" id="PTHR35788:SF1">
    <property type="entry name" value="EXPORTED PROTEIN"/>
    <property type="match status" value="1"/>
</dbReference>